<name>A0A8J6T2P1_9DELT</name>
<dbReference type="SUPFAM" id="SSF55811">
    <property type="entry name" value="Nudix"/>
    <property type="match status" value="1"/>
</dbReference>
<dbReference type="PANTHER" id="PTHR43736">
    <property type="entry name" value="ADP-RIBOSE PYROPHOSPHATASE"/>
    <property type="match status" value="1"/>
</dbReference>
<dbReference type="InterPro" id="IPR015797">
    <property type="entry name" value="NUDIX_hydrolase-like_dom_sf"/>
</dbReference>
<comment type="caution">
    <text evidence="3">The sequence shown here is derived from an EMBL/GenBank/DDBJ whole genome shotgun (WGS) entry which is preliminary data.</text>
</comment>
<dbReference type="InterPro" id="IPR020476">
    <property type="entry name" value="Nudix_hydrolase"/>
</dbReference>
<dbReference type="Pfam" id="PF00293">
    <property type="entry name" value="NUDIX"/>
    <property type="match status" value="1"/>
</dbReference>
<reference evidence="3 4" key="1">
    <citation type="submission" date="2020-08" db="EMBL/GenBank/DDBJ databases">
        <title>Bridging the membrane lipid divide: bacteria of the FCB group superphylum have the potential to synthesize archaeal ether lipids.</title>
        <authorList>
            <person name="Villanueva L."/>
            <person name="Von Meijenfeldt F.A.B."/>
            <person name="Westbye A.B."/>
            <person name="Yadav S."/>
            <person name="Hopmans E.C."/>
            <person name="Dutilh B.E."/>
            <person name="Sinninghe Damste J.S."/>
        </authorList>
    </citation>
    <scope>NUCLEOTIDE SEQUENCE [LARGE SCALE GENOMIC DNA]</scope>
    <source>
        <strain evidence="3">NIOZ-UU27</strain>
    </source>
</reference>
<accession>A0A8J6T2P1</accession>
<dbReference type="PROSITE" id="PS51462">
    <property type="entry name" value="NUDIX"/>
    <property type="match status" value="1"/>
</dbReference>
<evidence type="ECO:0000259" key="2">
    <source>
        <dbReference type="PROSITE" id="PS51462"/>
    </source>
</evidence>
<dbReference type="PRINTS" id="PR00502">
    <property type="entry name" value="NUDIXFAMILY"/>
</dbReference>
<dbReference type="InterPro" id="IPR000086">
    <property type="entry name" value="NUDIX_hydrolase_dom"/>
</dbReference>
<feature type="domain" description="Nudix hydrolase" evidence="2">
    <location>
        <begin position="8"/>
        <end position="138"/>
    </location>
</feature>
<dbReference type="GO" id="GO:0016787">
    <property type="term" value="F:hydrolase activity"/>
    <property type="evidence" value="ECO:0007669"/>
    <property type="project" value="UniProtKB-KW"/>
</dbReference>
<protein>
    <submittedName>
        <fullName evidence="3">NUDIX hydrolase</fullName>
    </submittedName>
</protein>
<organism evidence="3 4">
    <name type="scientific">Candidatus Desulfacyla euxinica</name>
    <dbReference type="NCBI Taxonomy" id="2841693"/>
    <lineage>
        <taxon>Bacteria</taxon>
        <taxon>Deltaproteobacteria</taxon>
        <taxon>Candidatus Desulfacyla</taxon>
    </lineage>
</organism>
<dbReference type="EMBL" id="JACNJD010000180">
    <property type="protein sequence ID" value="MBC8177005.1"/>
    <property type="molecule type" value="Genomic_DNA"/>
</dbReference>
<proteinExistence type="predicted"/>
<dbReference type="Proteomes" id="UP000650524">
    <property type="component" value="Unassembled WGS sequence"/>
</dbReference>
<evidence type="ECO:0000313" key="3">
    <source>
        <dbReference type="EMBL" id="MBC8177005.1"/>
    </source>
</evidence>
<keyword evidence="1 3" id="KW-0378">Hydrolase</keyword>
<sequence>MKREYPEHPIVGVSAVIFVDKSVLLVLRKQEPARGKWSLPGGAVELGESILEALARELQEELSIKIAVGGLVGVFDKIFHDHQNQVQYHYVVVDYWGWLVEGKPTPASDVSEALLVPLDELEEFDVDQELKETIRKAYGAWRKSLDSA</sequence>
<dbReference type="PANTHER" id="PTHR43736:SF2">
    <property type="entry name" value="MUTT_NUDIX FAMILY PROTEIN"/>
    <property type="match status" value="1"/>
</dbReference>
<dbReference type="AlphaFoldDB" id="A0A8J6T2P1"/>
<evidence type="ECO:0000256" key="1">
    <source>
        <dbReference type="ARBA" id="ARBA00022801"/>
    </source>
</evidence>
<gene>
    <name evidence="3" type="ORF">H8E19_06325</name>
</gene>
<evidence type="ECO:0000313" key="4">
    <source>
        <dbReference type="Proteomes" id="UP000650524"/>
    </source>
</evidence>
<dbReference type="CDD" id="cd04673">
    <property type="entry name" value="NUDIX_ADPRase"/>
    <property type="match status" value="1"/>
</dbReference>
<dbReference type="Gene3D" id="3.90.79.10">
    <property type="entry name" value="Nucleoside Triphosphate Pyrophosphohydrolase"/>
    <property type="match status" value="1"/>
</dbReference>